<accession>A0ABV8XUZ8</accession>
<evidence type="ECO:0000313" key="2">
    <source>
        <dbReference type="Proteomes" id="UP001595965"/>
    </source>
</evidence>
<dbReference type="InterPro" id="IPR045436">
    <property type="entry name" value="DUF6507"/>
</dbReference>
<comment type="caution">
    <text evidence="1">The sequence shown here is derived from an EMBL/GenBank/DDBJ whole genome shotgun (WGS) entry which is preliminary data.</text>
</comment>
<gene>
    <name evidence="1" type="ORF">ACFO0K_06925</name>
</gene>
<proteinExistence type="predicted"/>
<dbReference type="Pfam" id="PF20117">
    <property type="entry name" value="DUF6507"/>
    <property type="match status" value="1"/>
</dbReference>
<dbReference type="Gene3D" id="1.10.287.1060">
    <property type="entry name" value="ESAT-6-like"/>
    <property type="match status" value="1"/>
</dbReference>
<reference evidence="2" key="1">
    <citation type="journal article" date="2019" name="Int. J. Syst. Evol. Microbiol.">
        <title>The Global Catalogue of Microorganisms (GCM) 10K type strain sequencing project: providing services to taxonomists for standard genome sequencing and annotation.</title>
        <authorList>
            <consortium name="The Broad Institute Genomics Platform"/>
            <consortium name="The Broad Institute Genome Sequencing Center for Infectious Disease"/>
            <person name="Wu L."/>
            <person name="Ma J."/>
        </authorList>
    </citation>
    <scope>NUCLEOTIDE SEQUENCE [LARGE SCALE GENOMIC DNA]</scope>
    <source>
        <strain evidence="2">CGMCC 1.12125</strain>
    </source>
</reference>
<organism evidence="1 2">
    <name type="scientific">Citricoccus alkalitolerans</name>
    <dbReference type="NCBI Taxonomy" id="246603"/>
    <lineage>
        <taxon>Bacteria</taxon>
        <taxon>Bacillati</taxon>
        <taxon>Actinomycetota</taxon>
        <taxon>Actinomycetes</taxon>
        <taxon>Micrococcales</taxon>
        <taxon>Micrococcaceae</taxon>
        <taxon>Citricoccus</taxon>
    </lineage>
</organism>
<protein>
    <submittedName>
        <fullName evidence="1">DUF6507 family protein</fullName>
    </submittedName>
</protein>
<sequence>MTTYDLDPDGLRGVATSTASALEPLETHRSDCSTAVDEAAASVQSAEVAGALLNVWNLLLAPQFEGVEQRLAKMTTGLTNAASHYEQGDNGMIEDAMRSTDETVELDITDAKQVTAEEN</sequence>
<name>A0ABV8XUZ8_9MICC</name>
<dbReference type="EMBL" id="JBHSEN010000001">
    <property type="protein sequence ID" value="MFC4429409.1"/>
    <property type="molecule type" value="Genomic_DNA"/>
</dbReference>
<keyword evidence="2" id="KW-1185">Reference proteome</keyword>
<dbReference type="Proteomes" id="UP001595965">
    <property type="component" value="Unassembled WGS sequence"/>
</dbReference>
<evidence type="ECO:0000313" key="1">
    <source>
        <dbReference type="EMBL" id="MFC4429409.1"/>
    </source>
</evidence>
<dbReference type="RefSeq" id="WP_344228455.1">
    <property type="nucleotide sequence ID" value="NZ_BAAALH010000002.1"/>
</dbReference>